<evidence type="ECO:0000256" key="5">
    <source>
        <dbReference type="ARBA" id="ARBA00023292"/>
    </source>
</evidence>
<feature type="region of interest" description="Disordered" evidence="8">
    <location>
        <begin position="1"/>
        <end position="23"/>
    </location>
</feature>
<keyword evidence="5 7" id="KW-0424">Laminin EGF-like domain</keyword>
<dbReference type="RefSeq" id="XP_053060432.1">
    <property type="nucleotide sequence ID" value="XM_053204457.1"/>
</dbReference>
<dbReference type="Proteomes" id="UP001652583">
    <property type="component" value="Chromosome D4"/>
</dbReference>
<feature type="domain" description="Laminin N-terminal" evidence="11">
    <location>
        <begin position="93"/>
        <end position="342"/>
    </location>
</feature>
<feature type="domain" description="Laminin EGF-like" evidence="10">
    <location>
        <begin position="569"/>
        <end position="613"/>
    </location>
</feature>
<dbReference type="PANTHER" id="PTHR10574:SF27">
    <property type="entry name" value="NETRIN-G2"/>
    <property type="match status" value="1"/>
</dbReference>
<keyword evidence="3 6" id="KW-1015">Disulfide bond</keyword>
<evidence type="ECO:0000256" key="8">
    <source>
        <dbReference type="SAM" id="MobiDB-lite"/>
    </source>
</evidence>
<dbReference type="Pfam" id="PF24973">
    <property type="entry name" value="EGF_LMN_ATRN"/>
    <property type="match status" value="1"/>
</dbReference>
<evidence type="ECO:0000256" key="7">
    <source>
        <dbReference type="PROSITE-ProRule" id="PRU00460"/>
    </source>
</evidence>
<sequence>MDLKIEGGESHGEGGAWQHLPSTAFHRLPPGLSAWLGQPAPSHQGSPTVWPPLSLGVTVGKRGWGPGATARWRIVPRQGPRGSGLKLGRTLESPGQLNRPDRNFDDQLGLTAALPGLLCKQDMREQSENPYLCSNECDASNPDLAHPPRLMFDREDEGLATYWQSVPWSRYPSPLEANITLSWNKSVELTDDVVVTFEYGRPTAMVLEKSLDNGRTWHPYQFYAEDCTEAFGMAPRRARDLPASGAHRVLCTEEYSRWAGSKKEKHVRFEVRDRLAIFAGPDMRNMGNLYTRLESAKGLKDFFTLTDLRMRLLRPALGGTYVQRENLYKYFYAISNIEVIGRCKCNLHASLCSVREGSLQCECEHNTTGPDCGKCKRNFRTRSWRAGSYLPLPHGSPNACAAAGSAVGSIGRPRKDPIPKAPVATVAMRGAPSTLALSTSAARGPGAPSTPQPTVVGTFAAAPAPAPASRPFQLKPKSAEVVPIEEFQGGCARGGPLSPITFAEQLRLIIKDCECYGHSNRCSYIDFLNVVTCVSCKHNTRGQHCQHCRLGYYRNGSAELDDENVCIECNCNQIGSVHDRCNETGFCECREGAAGPKCDDCLPTHYWRQGCYPNVCDDDQLLCQNGGTCLQNQRCACPRGYTGVRCEQPRCDPAAEDGGLDCDRAPGTAPRPATLLGCLLLLGLAARLGC</sequence>
<evidence type="ECO:0000256" key="2">
    <source>
        <dbReference type="ARBA" id="ARBA00022737"/>
    </source>
</evidence>
<gene>
    <name evidence="13" type="primary">NTNG2</name>
</gene>
<keyword evidence="2" id="KW-0677">Repeat</keyword>
<dbReference type="SMART" id="SM00181">
    <property type="entry name" value="EGF"/>
    <property type="match status" value="2"/>
</dbReference>
<dbReference type="InterPro" id="IPR000742">
    <property type="entry name" value="EGF"/>
</dbReference>
<evidence type="ECO:0000256" key="1">
    <source>
        <dbReference type="ARBA" id="ARBA00022729"/>
    </source>
</evidence>
<keyword evidence="12" id="KW-1185">Reference proteome</keyword>
<dbReference type="CDD" id="cd00055">
    <property type="entry name" value="EGF_Lam"/>
    <property type="match status" value="3"/>
</dbReference>
<accession>A0ABM3NLX9</accession>
<dbReference type="PROSITE" id="PS00022">
    <property type="entry name" value="EGF_1"/>
    <property type="match status" value="1"/>
</dbReference>
<dbReference type="GeneID" id="106985329"/>
<feature type="region of interest" description="Disordered" evidence="8">
    <location>
        <begin position="77"/>
        <end position="103"/>
    </location>
</feature>
<dbReference type="PROSITE" id="PS50027">
    <property type="entry name" value="EGF_LAM_2"/>
    <property type="match status" value="1"/>
</dbReference>
<dbReference type="Pfam" id="PF00053">
    <property type="entry name" value="EGF_laminin"/>
    <property type="match status" value="2"/>
</dbReference>
<evidence type="ECO:0000256" key="3">
    <source>
        <dbReference type="ARBA" id="ARBA00023157"/>
    </source>
</evidence>
<dbReference type="InterPro" id="IPR056863">
    <property type="entry name" value="LMN_ATRN_NET-like_EGF"/>
</dbReference>
<keyword evidence="4" id="KW-0325">Glycoprotein</keyword>
<dbReference type="InterPro" id="IPR050440">
    <property type="entry name" value="Laminin/Netrin_ECM"/>
</dbReference>
<dbReference type="PROSITE" id="PS51117">
    <property type="entry name" value="LAMININ_NTER"/>
    <property type="match status" value="1"/>
</dbReference>
<dbReference type="PANTHER" id="PTHR10574">
    <property type="entry name" value="NETRIN/LAMININ-RELATED"/>
    <property type="match status" value="1"/>
</dbReference>
<evidence type="ECO:0000259" key="9">
    <source>
        <dbReference type="PROSITE" id="PS50026"/>
    </source>
</evidence>
<feature type="disulfide bond" evidence="6">
    <location>
        <begin position="637"/>
        <end position="646"/>
    </location>
</feature>
<feature type="disulfide bond" evidence="7">
    <location>
        <begin position="569"/>
        <end position="581"/>
    </location>
</feature>
<dbReference type="SMART" id="SM00136">
    <property type="entry name" value="LamNT"/>
    <property type="match status" value="1"/>
</dbReference>
<dbReference type="InterPro" id="IPR002049">
    <property type="entry name" value="LE_dom"/>
</dbReference>
<feature type="compositionally biased region" description="Basic and acidic residues" evidence="8">
    <location>
        <begin position="1"/>
        <end position="12"/>
    </location>
</feature>
<keyword evidence="1" id="KW-0732">Signal</keyword>
<comment type="caution">
    <text evidence="6">Lacks conserved residue(s) required for the propagation of feature annotation.</text>
</comment>
<dbReference type="PROSITE" id="PS01186">
    <property type="entry name" value="EGF_2"/>
    <property type="match status" value="1"/>
</dbReference>
<evidence type="ECO:0000256" key="4">
    <source>
        <dbReference type="ARBA" id="ARBA00023180"/>
    </source>
</evidence>
<reference evidence="13" key="1">
    <citation type="submission" date="2025-08" db="UniProtKB">
        <authorList>
            <consortium name="RefSeq"/>
        </authorList>
    </citation>
    <scope>IDENTIFICATION</scope>
    <source>
        <tissue evidence="13">Blood</tissue>
    </source>
</reference>
<dbReference type="Pfam" id="PF00055">
    <property type="entry name" value="Laminin_N"/>
    <property type="match status" value="1"/>
</dbReference>
<dbReference type="SUPFAM" id="SSF57196">
    <property type="entry name" value="EGF/Laminin"/>
    <property type="match status" value="4"/>
</dbReference>
<keyword evidence="6" id="KW-0245">EGF-like domain</keyword>
<proteinExistence type="predicted"/>
<organism evidence="12 13">
    <name type="scientific">Acinonyx jubatus</name>
    <name type="common">Cheetah</name>
    <dbReference type="NCBI Taxonomy" id="32536"/>
    <lineage>
        <taxon>Eukaryota</taxon>
        <taxon>Metazoa</taxon>
        <taxon>Chordata</taxon>
        <taxon>Craniata</taxon>
        <taxon>Vertebrata</taxon>
        <taxon>Euteleostomi</taxon>
        <taxon>Mammalia</taxon>
        <taxon>Eutheria</taxon>
        <taxon>Laurasiatheria</taxon>
        <taxon>Carnivora</taxon>
        <taxon>Feliformia</taxon>
        <taxon>Felidae</taxon>
        <taxon>Felinae</taxon>
        <taxon>Acinonyx</taxon>
    </lineage>
</organism>
<name>A0ABM3NLX9_ACIJB</name>
<dbReference type="InterPro" id="IPR008211">
    <property type="entry name" value="Laminin_N"/>
</dbReference>
<feature type="domain" description="EGF-like" evidence="9">
    <location>
        <begin position="612"/>
        <end position="647"/>
    </location>
</feature>
<dbReference type="PROSITE" id="PS01248">
    <property type="entry name" value="EGF_LAM_1"/>
    <property type="match status" value="2"/>
</dbReference>
<dbReference type="SMART" id="SM00180">
    <property type="entry name" value="EGF_Lam"/>
    <property type="match status" value="3"/>
</dbReference>
<feature type="disulfide bond" evidence="7">
    <location>
        <begin position="589"/>
        <end position="598"/>
    </location>
</feature>
<evidence type="ECO:0000313" key="13">
    <source>
        <dbReference type="RefSeq" id="XP_053060432.1"/>
    </source>
</evidence>
<evidence type="ECO:0000256" key="6">
    <source>
        <dbReference type="PROSITE-ProRule" id="PRU00076"/>
    </source>
</evidence>
<evidence type="ECO:0000259" key="11">
    <source>
        <dbReference type="PROSITE" id="PS51117"/>
    </source>
</evidence>
<dbReference type="CDD" id="cd00054">
    <property type="entry name" value="EGF_CA"/>
    <property type="match status" value="1"/>
</dbReference>
<dbReference type="Gene3D" id="2.10.25.10">
    <property type="entry name" value="Laminin"/>
    <property type="match status" value="4"/>
</dbReference>
<evidence type="ECO:0000259" key="10">
    <source>
        <dbReference type="PROSITE" id="PS50027"/>
    </source>
</evidence>
<dbReference type="PROSITE" id="PS50026">
    <property type="entry name" value="EGF_3"/>
    <property type="match status" value="1"/>
</dbReference>
<evidence type="ECO:0000313" key="12">
    <source>
        <dbReference type="Proteomes" id="UP001652583"/>
    </source>
</evidence>
<protein>
    <submittedName>
        <fullName evidence="13">Netrin-G2 isoform X3</fullName>
    </submittedName>
</protein>
<dbReference type="Gene3D" id="2.60.120.260">
    <property type="entry name" value="Galactose-binding domain-like"/>
    <property type="match status" value="1"/>
</dbReference>